<dbReference type="Proteomes" id="UP001195422">
    <property type="component" value="Unassembled WGS sequence"/>
</dbReference>
<dbReference type="SUPFAM" id="SSF52540">
    <property type="entry name" value="P-loop containing nucleoside triphosphate hydrolases"/>
    <property type="match status" value="1"/>
</dbReference>
<evidence type="ECO:0000313" key="2">
    <source>
        <dbReference type="EMBL" id="MBP2398287.1"/>
    </source>
</evidence>
<dbReference type="GO" id="GO:0004798">
    <property type="term" value="F:dTMP kinase activity"/>
    <property type="evidence" value="ECO:0007669"/>
    <property type="project" value="UniProtKB-EC"/>
</dbReference>
<sequence>MVPVPPQDASREILAGSIRRTLVIVGTDGAGKTTSAQALASSLERDGFTARFAANVSGRRWLTRRSRAWGLDFPTFTQDFIEAVIRTANVAVNSLRARSLNGLTVMDRHLYCQLVLRRVRGQPLGLLMPWLAHKSVERSLVVVLDVEEKVAYNRIASREDDFETLEYLQSSRLEYLRLAKDNGWSIVDGSQSIRQITAELRFLAGYPAALTRHPAPSPS</sequence>
<name>A0ABS4XPA9_GLUPR</name>
<comment type="caution">
    <text evidence="2">The sequence shown here is derived from an EMBL/GenBank/DDBJ whole genome shotgun (WGS) entry which is preliminary data.</text>
</comment>
<keyword evidence="3" id="KW-1185">Reference proteome</keyword>
<reference evidence="2 3" key="1">
    <citation type="submission" date="2021-03" db="EMBL/GenBank/DDBJ databases">
        <title>Sequencing the genomes of 1000 actinobacteria strains.</title>
        <authorList>
            <person name="Klenk H.-P."/>
        </authorList>
    </citation>
    <scope>NUCLEOTIDE SEQUENCE [LARGE SCALE GENOMIC DNA]</scope>
    <source>
        <strain evidence="2 3">DSM 20168</strain>
    </source>
</reference>
<protein>
    <submittedName>
        <fullName evidence="2">dTMP kinase</fullName>
        <ecNumber evidence="2">2.7.4.9</ecNumber>
    </submittedName>
</protein>
<dbReference type="InterPro" id="IPR027417">
    <property type="entry name" value="P-loop_NTPase"/>
</dbReference>
<dbReference type="RefSeq" id="WP_188948443.1">
    <property type="nucleotide sequence ID" value="NZ_BMPH01000007.1"/>
</dbReference>
<evidence type="ECO:0000313" key="3">
    <source>
        <dbReference type="Proteomes" id="UP001195422"/>
    </source>
</evidence>
<evidence type="ECO:0000259" key="1">
    <source>
        <dbReference type="Pfam" id="PF02223"/>
    </source>
</evidence>
<proteinExistence type="predicted"/>
<feature type="domain" description="Thymidylate kinase-like" evidence="1">
    <location>
        <begin position="26"/>
        <end position="198"/>
    </location>
</feature>
<keyword evidence="2" id="KW-0418">Kinase</keyword>
<keyword evidence="2" id="KW-0808">Transferase</keyword>
<dbReference type="EMBL" id="JAGIOJ010000001">
    <property type="protein sequence ID" value="MBP2398287.1"/>
    <property type="molecule type" value="Genomic_DNA"/>
</dbReference>
<organism evidence="2 3">
    <name type="scientific">Glutamicibacter protophormiae</name>
    <name type="common">Brevibacterium protophormiae</name>
    <dbReference type="NCBI Taxonomy" id="37930"/>
    <lineage>
        <taxon>Bacteria</taxon>
        <taxon>Bacillati</taxon>
        <taxon>Actinomycetota</taxon>
        <taxon>Actinomycetes</taxon>
        <taxon>Micrococcales</taxon>
        <taxon>Micrococcaceae</taxon>
        <taxon>Glutamicibacter</taxon>
    </lineage>
</organism>
<dbReference type="Gene3D" id="3.40.50.300">
    <property type="entry name" value="P-loop containing nucleotide triphosphate hydrolases"/>
    <property type="match status" value="1"/>
</dbReference>
<accession>A0ABS4XPA9</accession>
<dbReference type="Pfam" id="PF02223">
    <property type="entry name" value="Thymidylate_kin"/>
    <property type="match status" value="1"/>
</dbReference>
<dbReference type="EC" id="2.7.4.9" evidence="2"/>
<dbReference type="InterPro" id="IPR039430">
    <property type="entry name" value="Thymidylate_kin-like_dom"/>
</dbReference>
<gene>
    <name evidence="2" type="ORF">JOF39_001368</name>
</gene>